<organism evidence="5 6">
    <name type="scientific">Brachybacterium conglomeratum</name>
    <dbReference type="NCBI Taxonomy" id="47846"/>
    <lineage>
        <taxon>Bacteria</taxon>
        <taxon>Bacillati</taxon>
        <taxon>Actinomycetota</taxon>
        <taxon>Actinomycetes</taxon>
        <taxon>Micrococcales</taxon>
        <taxon>Dermabacteraceae</taxon>
        <taxon>Brachybacterium</taxon>
    </lineage>
</organism>
<dbReference type="HAMAP" id="MF_00528">
    <property type="entry name" value="Maf"/>
    <property type="match status" value="1"/>
</dbReference>
<dbReference type="PANTHER" id="PTHR43213:SF5">
    <property type="entry name" value="BIFUNCTIONAL DTTP_UTP PYROPHOSPHATASE_METHYLTRANSFERASE PROTEIN-RELATED"/>
    <property type="match status" value="1"/>
</dbReference>
<comment type="catalytic activity">
    <reaction evidence="3">
        <text>a 2'-deoxyribonucleoside 5'-triphosphate + H2O = a 2'-deoxyribonucleoside 5'-phosphate + diphosphate + H(+)</text>
        <dbReference type="Rhea" id="RHEA:44644"/>
        <dbReference type="ChEBI" id="CHEBI:15377"/>
        <dbReference type="ChEBI" id="CHEBI:15378"/>
        <dbReference type="ChEBI" id="CHEBI:33019"/>
        <dbReference type="ChEBI" id="CHEBI:61560"/>
        <dbReference type="ChEBI" id="CHEBI:65317"/>
        <dbReference type="EC" id="3.6.1.9"/>
    </reaction>
</comment>
<accession>A0ABQ5RG18</accession>
<keyword evidence="3" id="KW-0963">Cytoplasm</keyword>
<sequence>MSAAAHDPSAGAASAPSADPMLDPSAGVEEHEPLLLLASASAGRRATLAAAGIEHQTLPVDLDEDGILAAARAAAGDAPLAPAEEVLLLAREKALAATARSEGGYVVLGGDSMLEIDGEVVGKPHEPARAAERWRAMRARTGVLHSGHWIVDDRDPEDGGTGATFGATASCALTFADLSDEEIDAYVATGEPLGVAGGFTIDGRGGPFVESVEGDPHAVVGLSLPLLRRLLADIGLGIHELWTPVDDGSAEGSAPEDDPAPVPDVPDRSRPAAP</sequence>
<evidence type="ECO:0000256" key="4">
    <source>
        <dbReference type="SAM" id="MobiDB-lite"/>
    </source>
</evidence>
<evidence type="ECO:0000313" key="6">
    <source>
        <dbReference type="Proteomes" id="UP001144451"/>
    </source>
</evidence>
<protein>
    <recommendedName>
        <fullName evidence="3">Nucleoside triphosphate pyrophosphatase</fullName>
        <ecNumber evidence="3">3.6.1.9</ecNumber>
    </recommendedName>
    <alternativeName>
        <fullName evidence="3">Nucleotide pyrophosphatase</fullName>
        <shortName evidence="3">Nucleotide PPase</shortName>
    </alternativeName>
</protein>
<dbReference type="InterPro" id="IPR029001">
    <property type="entry name" value="ITPase-like_fam"/>
</dbReference>
<dbReference type="Proteomes" id="UP001144451">
    <property type="component" value="Unassembled WGS sequence"/>
</dbReference>
<feature type="compositionally biased region" description="Basic and acidic residues" evidence="4">
    <location>
        <begin position="265"/>
        <end position="274"/>
    </location>
</feature>
<feature type="region of interest" description="Disordered" evidence="4">
    <location>
        <begin position="1"/>
        <end position="27"/>
    </location>
</feature>
<comment type="catalytic activity">
    <reaction evidence="3">
        <text>a ribonucleoside 5'-triphosphate + H2O = a ribonucleoside 5'-phosphate + diphosphate + H(+)</text>
        <dbReference type="Rhea" id="RHEA:23996"/>
        <dbReference type="ChEBI" id="CHEBI:15377"/>
        <dbReference type="ChEBI" id="CHEBI:15378"/>
        <dbReference type="ChEBI" id="CHEBI:33019"/>
        <dbReference type="ChEBI" id="CHEBI:58043"/>
        <dbReference type="ChEBI" id="CHEBI:61557"/>
        <dbReference type="EC" id="3.6.1.9"/>
    </reaction>
</comment>
<dbReference type="Gene3D" id="3.90.950.10">
    <property type="match status" value="1"/>
</dbReference>
<dbReference type="InterPro" id="IPR003697">
    <property type="entry name" value="Maf-like"/>
</dbReference>
<reference evidence="5" key="1">
    <citation type="submission" date="2022-12" db="EMBL/GenBank/DDBJ databases">
        <title>Reference genome sequencing for broad-spectrum identification of bacterial and archaeal isolates by mass spectrometry.</title>
        <authorList>
            <person name="Sekiguchi Y."/>
            <person name="Tourlousse D.M."/>
        </authorList>
    </citation>
    <scope>NUCLEOTIDE SEQUENCE</scope>
    <source>
        <strain evidence="5">5-2</strain>
    </source>
</reference>
<keyword evidence="6" id="KW-1185">Reference proteome</keyword>
<dbReference type="Pfam" id="PF02545">
    <property type="entry name" value="Maf"/>
    <property type="match status" value="1"/>
</dbReference>
<comment type="similarity">
    <text evidence="3">Belongs to the Maf family.</text>
</comment>
<keyword evidence="3" id="KW-0546">Nucleotide metabolism</keyword>
<comment type="cofactor">
    <cofactor evidence="1 3">
        <name>a divalent metal cation</name>
        <dbReference type="ChEBI" id="CHEBI:60240"/>
    </cofactor>
</comment>
<dbReference type="EC" id="3.6.1.9" evidence="3"/>
<evidence type="ECO:0000256" key="1">
    <source>
        <dbReference type="ARBA" id="ARBA00001968"/>
    </source>
</evidence>
<evidence type="ECO:0000256" key="3">
    <source>
        <dbReference type="HAMAP-Rule" id="MF_00528"/>
    </source>
</evidence>
<dbReference type="EMBL" id="BSDQ01000001">
    <property type="protein sequence ID" value="GLI30848.1"/>
    <property type="molecule type" value="Genomic_DNA"/>
</dbReference>
<keyword evidence="2 3" id="KW-0378">Hydrolase</keyword>
<comment type="subcellular location">
    <subcellularLocation>
        <location evidence="3">Cytoplasm</location>
    </subcellularLocation>
</comment>
<comment type="function">
    <text evidence="3">Nucleoside triphosphate pyrophosphatase. May have a dual role in cell division arrest and in preventing the incorporation of modified nucleotides into cellular nucleic acids.</text>
</comment>
<evidence type="ECO:0000256" key="2">
    <source>
        <dbReference type="ARBA" id="ARBA00022801"/>
    </source>
</evidence>
<comment type="caution">
    <text evidence="3">Lacks conserved residue(s) required for the propagation of feature annotation.</text>
</comment>
<evidence type="ECO:0000313" key="5">
    <source>
        <dbReference type="EMBL" id="GLI30848.1"/>
    </source>
</evidence>
<comment type="caution">
    <text evidence="5">The sequence shown here is derived from an EMBL/GenBank/DDBJ whole genome shotgun (WGS) entry which is preliminary data.</text>
</comment>
<feature type="active site" description="Proton acceptor" evidence="3">
    <location>
        <position position="111"/>
    </location>
</feature>
<dbReference type="PANTHER" id="PTHR43213">
    <property type="entry name" value="BIFUNCTIONAL DTTP/UTP PYROPHOSPHATASE/METHYLTRANSFERASE PROTEIN-RELATED"/>
    <property type="match status" value="1"/>
</dbReference>
<name>A0ABQ5RG18_9MICO</name>
<dbReference type="CDD" id="cd00555">
    <property type="entry name" value="Maf"/>
    <property type="match status" value="1"/>
</dbReference>
<proteinExistence type="inferred from homology"/>
<feature type="compositionally biased region" description="Low complexity" evidence="4">
    <location>
        <begin position="1"/>
        <end position="20"/>
    </location>
</feature>
<feature type="region of interest" description="Disordered" evidence="4">
    <location>
        <begin position="245"/>
        <end position="274"/>
    </location>
</feature>
<dbReference type="SUPFAM" id="SSF52972">
    <property type="entry name" value="ITPase-like"/>
    <property type="match status" value="1"/>
</dbReference>
<gene>
    <name evidence="5" type="ORF">BCONGLO52_16890</name>
</gene>